<dbReference type="GeneID" id="95592907"/>
<dbReference type="Gene3D" id="3.40.50.450">
    <property type="match status" value="1"/>
</dbReference>
<dbReference type="SUPFAM" id="SSF52309">
    <property type="entry name" value="N-(deoxy)ribosyltransferase-like"/>
    <property type="match status" value="2"/>
</dbReference>
<dbReference type="InterPro" id="IPR007710">
    <property type="entry name" value="Nucleoside_deoxyribTrfase"/>
</dbReference>
<accession>A0ABQ3SEJ9</accession>
<dbReference type="Proteomes" id="UP000613974">
    <property type="component" value="Unassembled WGS sequence"/>
</dbReference>
<gene>
    <name evidence="1" type="ORF">Snoj_04540</name>
</gene>
<evidence type="ECO:0000313" key="2">
    <source>
        <dbReference type="Proteomes" id="UP000613974"/>
    </source>
</evidence>
<organism evidence="1 2">
    <name type="scientific">Streptomyces nojiriensis</name>
    <dbReference type="NCBI Taxonomy" id="66374"/>
    <lineage>
        <taxon>Bacteria</taxon>
        <taxon>Bacillati</taxon>
        <taxon>Actinomycetota</taxon>
        <taxon>Actinomycetes</taxon>
        <taxon>Kitasatosporales</taxon>
        <taxon>Streptomycetaceae</taxon>
        <taxon>Streptomyces</taxon>
    </lineage>
</organism>
<dbReference type="EMBL" id="BNEC01000003">
    <property type="protein sequence ID" value="GHI66536.1"/>
    <property type="molecule type" value="Genomic_DNA"/>
</dbReference>
<protein>
    <recommendedName>
        <fullName evidence="3">Nucleoside 2-deoxyribosyltransferase</fullName>
    </recommendedName>
</protein>
<dbReference type="Pfam" id="PF05014">
    <property type="entry name" value="Nuc_deoxyrib_tr"/>
    <property type="match status" value="1"/>
</dbReference>
<name>A0ABQ3SEJ9_9ACTN</name>
<keyword evidence="2" id="KW-1185">Reference proteome</keyword>
<evidence type="ECO:0000313" key="1">
    <source>
        <dbReference type="EMBL" id="GHI66536.1"/>
    </source>
</evidence>
<dbReference type="RefSeq" id="WP_229876759.1">
    <property type="nucleotide sequence ID" value="NZ_BMRL01000018.1"/>
</dbReference>
<comment type="caution">
    <text evidence="1">The sequence shown here is derived from an EMBL/GenBank/DDBJ whole genome shotgun (WGS) entry which is preliminary data.</text>
</comment>
<sequence>MYYVAHRLFAAHDRSLGALVARKLADKAGHDAVFLPFCDTDEEALVAPVKGLRLFELDQDRLRSLTGMIAVLHGPSLDDGVCMEIGYASALGVPVVVLTTDFQTYSAGERTTRWEFPDPLVETLATRIIRVDRLGEPEHNPDRFDAFTARNAVQVELAATAAVNGVLTTSQGPRPLPVRTVVRPGTVFLESSPYAPHPAALHEVARVQATAVMTPSRFTARDSLAAARSDWDMALRAESLVLDVSGPETPPGAALLTGAAAALGRKVAAFQPRPTYTHAHGREPNWRNLMIQYGTTAHLGDPQALADWLAS</sequence>
<proteinExistence type="predicted"/>
<evidence type="ECO:0008006" key="3">
    <source>
        <dbReference type="Google" id="ProtNLM"/>
    </source>
</evidence>
<reference evidence="2" key="1">
    <citation type="submission" date="2023-07" db="EMBL/GenBank/DDBJ databases">
        <title>Whole genome shotgun sequence of Streptomyces nojiriensis NBRC 13794.</title>
        <authorList>
            <person name="Komaki H."/>
            <person name="Tamura T."/>
        </authorList>
    </citation>
    <scope>NUCLEOTIDE SEQUENCE [LARGE SCALE GENOMIC DNA]</scope>
    <source>
        <strain evidence="2">NBRC 13794</strain>
    </source>
</reference>